<reference evidence="1" key="1">
    <citation type="submission" date="2024-12" db="EMBL/GenBank/DDBJ databases">
        <authorList>
            <person name="Wu N."/>
        </authorList>
    </citation>
    <scope>NUCLEOTIDE SEQUENCE</scope>
    <source>
        <strain evidence="1">P15</strain>
    </source>
</reference>
<evidence type="ECO:0000313" key="2">
    <source>
        <dbReference type="Proteomes" id="UP001631969"/>
    </source>
</evidence>
<proteinExistence type="predicted"/>
<sequence length="301" mass="32980">MLAGKIPTKLNKGDTIGIISPSHIADANRYAGLIAVIEGCGFRVKAGRNLYKNTYGYAASEQERADDLNAMVVDDAVRMLFFGGGYGGLELIPLIDYEAIRRNPKLFLSYSDGTSILNAIYARTGVLTYYGQAPGSFERIRPYGLSQFMSHLVEGNPGDLVKNSKWISLYDGVSEGILMGGYLLNVALMANTGISGAEADGKVVLFLEDHEKFSNMPCVSMLLSHLEQSPLIGRISGLLFGHYSENENPQLLNRLSRFGEKHKIPVAYCDDFGHGANQAVLPIGCRAVLDTRENRLNFHYS</sequence>
<dbReference type="Proteomes" id="UP001631969">
    <property type="component" value="Unassembled WGS sequence"/>
</dbReference>
<keyword evidence="2" id="KW-1185">Reference proteome</keyword>
<gene>
    <name evidence="1" type="ORF">ACI1P1_19990</name>
</gene>
<evidence type="ECO:0000313" key="1">
    <source>
        <dbReference type="EMBL" id="MFM9330586.1"/>
    </source>
</evidence>
<protein>
    <submittedName>
        <fullName evidence="1">LD-carboxypeptidase</fullName>
    </submittedName>
</protein>
<dbReference type="EMBL" id="JBJURJ010000013">
    <property type="protein sequence ID" value="MFM9330586.1"/>
    <property type="molecule type" value="Genomic_DNA"/>
</dbReference>
<organism evidence="1 2">
    <name type="scientific">Paenibacillus mesotrionivorans</name>
    <dbReference type="NCBI Taxonomy" id="3160968"/>
    <lineage>
        <taxon>Bacteria</taxon>
        <taxon>Bacillati</taxon>
        <taxon>Bacillota</taxon>
        <taxon>Bacilli</taxon>
        <taxon>Bacillales</taxon>
        <taxon>Paenibacillaceae</taxon>
        <taxon>Paenibacillus</taxon>
    </lineage>
</organism>
<comment type="caution">
    <text evidence="1">The sequence shown here is derived from an EMBL/GenBank/DDBJ whole genome shotgun (WGS) entry which is preliminary data.</text>
</comment>
<name>A0ACC7P3R8_9BACL</name>
<accession>A0ACC7P3R8</accession>